<dbReference type="EMBL" id="CM020619">
    <property type="protein sequence ID" value="KAK1863225.1"/>
    <property type="molecule type" value="Genomic_DNA"/>
</dbReference>
<accession>A0ACC3BZP4</accession>
<proteinExistence type="predicted"/>
<evidence type="ECO:0000313" key="1">
    <source>
        <dbReference type="EMBL" id="KAK1863225.1"/>
    </source>
</evidence>
<protein>
    <submittedName>
        <fullName evidence="1">Uncharacterized protein</fullName>
    </submittedName>
</protein>
<keyword evidence="2" id="KW-1185">Reference proteome</keyword>
<reference evidence="1" key="1">
    <citation type="submission" date="2019-11" db="EMBL/GenBank/DDBJ databases">
        <title>Nori genome reveals adaptations in red seaweeds to the harsh intertidal environment.</title>
        <authorList>
            <person name="Wang D."/>
            <person name="Mao Y."/>
        </authorList>
    </citation>
    <scope>NUCLEOTIDE SEQUENCE</scope>
    <source>
        <tissue evidence="1">Gametophyte</tissue>
    </source>
</reference>
<dbReference type="Proteomes" id="UP000798662">
    <property type="component" value="Chromosome 2"/>
</dbReference>
<comment type="caution">
    <text evidence="1">The sequence shown here is derived from an EMBL/GenBank/DDBJ whole genome shotgun (WGS) entry which is preliminary data.</text>
</comment>
<organism evidence="1 2">
    <name type="scientific">Pyropia yezoensis</name>
    <name type="common">Susabi-nori</name>
    <name type="synonym">Porphyra yezoensis</name>
    <dbReference type="NCBI Taxonomy" id="2788"/>
    <lineage>
        <taxon>Eukaryota</taxon>
        <taxon>Rhodophyta</taxon>
        <taxon>Bangiophyceae</taxon>
        <taxon>Bangiales</taxon>
        <taxon>Bangiaceae</taxon>
        <taxon>Pyropia</taxon>
    </lineage>
</organism>
<evidence type="ECO:0000313" key="2">
    <source>
        <dbReference type="Proteomes" id="UP000798662"/>
    </source>
</evidence>
<sequence length="346" mass="38069">MCGTAACAADACGRRFPHPLLPLSRPLCLLLSRSLPTPAAVAMAELARLQNDPNYVFEFALGPPSATLVDQTGAPPELNLNIQNRVSSEVTRYVMKSAHLSLDDLRMFDVSTGKLAMVSHHPGKNPYDSLDPLSLGNGDANYQRRTMGEWDSVCDVRGYGGFRSFKIRPKKLSRHGRQYVRWDNSEEPLFNMSNVSRLKSQSIRHSTAACREDSRDPVWTITSDMMERTQVVLNEKEEQVAFVQKSLKTLILNAQFGKGSEVVIDIAPGVDQTAVLAVLFAQKQVGAHVVKDAASNFVFEPLQNEATDQAVEALGMGEAVNAYNSLSGNAAHYARVGQWVHKSFFS</sequence>
<gene>
    <name evidence="1" type="ORF">I4F81_005786</name>
</gene>
<name>A0ACC3BZP4_PYRYE</name>